<keyword evidence="5" id="KW-1015">Disulfide bond</keyword>
<dbReference type="CDD" id="cd00190">
    <property type="entry name" value="Tryp_SPc"/>
    <property type="match status" value="1"/>
</dbReference>
<dbReference type="Gene3D" id="2.40.10.10">
    <property type="entry name" value="Trypsin-like serine proteases"/>
    <property type="match status" value="1"/>
</dbReference>
<dbReference type="GO" id="GO:0006508">
    <property type="term" value="P:proteolysis"/>
    <property type="evidence" value="ECO:0007669"/>
    <property type="project" value="UniProtKB-KW"/>
</dbReference>
<dbReference type="Proteomes" id="UP000728032">
    <property type="component" value="Unassembled WGS sequence"/>
</dbReference>
<evidence type="ECO:0000256" key="6">
    <source>
        <dbReference type="RuleBase" id="RU363034"/>
    </source>
</evidence>
<organism evidence="10">
    <name type="scientific">Oppiella nova</name>
    <dbReference type="NCBI Taxonomy" id="334625"/>
    <lineage>
        <taxon>Eukaryota</taxon>
        <taxon>Metazoa</taxon>
        <taxon>Ecdysozoa</taxon>
        <taxon>Arthropoda</taxon>
        <taxon>Chelicerata</taxon>
        <taxon>Arachnida</taxon>
        <taxon>Acari</taxon>
        <taxon>Acariformes</taxon>
        <taxon>Sarcoptiformes</taxon>
        <taxon>Oribatida</taxon>
        <taxon>Brachypylina</taxon>
        <taxon>Oppioidea</taxon>
        <taxon>Oppiidae</taxon>
        <taxon>Oppiella</taxon>
    </lineage>
</organism>
<dbReference type="EMBL" id="CAJPVJ010012931">
    <property type="protein sequence ID" value="CAG2174587.1"/>
    <property type="molecule type" value="Genomic_DNA"/>
</dbReference>
<proteinExistence type="inferred from homology"/>
<evidence type="ECO:0000313" key="11">
    <source>
        <dbReference type="Proteomes" id="UP000728032"/>
    </source>
</evidence>
<accession>A0A7R9MEB0</accession>
<feature type="domain" description="Rhodanese" evidence="8">
    <location>
        <begin position="10"/>
        <end position="71"/>
    </location>
</feature>
<dbReference type="PRINTS" id="PR00722">
    <property type="entry name" value="CHYMOTRYPSIN"/>
</dbReference>
<protein>
    <submittedName>
        <fullName evidence="10">Uncharacterized protein</fullName>
    </submittedName>
</protein>
<evidence type="ECO:0000256" key="2">
    <source>
        <dbReference type="ARBA" id="ARBA00022670"/>
    </source>
</evidence>
<dbReference type="InterPro" id="IPR043504">
    <property type="entry name" value="Peptidase_S1_PA_chymotrypsin"/>
</dbReference>
<reference evidence="10" key="1">
    <citation type="submission" date="2020-11" db="EMBL/GenBank/DDBJ databases">
        <authorList>
            <person name="Tran Van P."/>
        </authorList>
    </citation>
    <scope>NUCLEOTIDE SEQUENCE</scope>
</reference>
<keyword evidence="3 6" id="KW-0378">Hydrolase</keyword>
<comment type="similarity">
    <text evidence="1">Belongs to the peptidase S1 family.</text>
</comment>
<dbReference type="InterPro" id="IPR009003">
    <property type="entry name" value="Peptidase_S1_PA"/>
</dbReference>
<evidence type="ECO:0000313" key="10">
    <source>
        <dbReference type="EMBL" id="CAD7657401.1"/>
    </source>
</evidence>
<dbReference type="InterPro" id="IPR001254">
    <property type="entry name" value="Trypsin_dom"/>
</dbReference>
<dbReference type="PROSITE" id="PS50240">
    <property type="entry name" value="TRYPSIN_DOM"/>
    <property type="match status" value="1"/>
</dbReference>
<keyword evidence="4 6" id="KW-0720">Serine protease</keyword>
<gene>
    <name evidence="10" type="ORF">ONB1V03_LOCUS14031</name>
</gene>
<evidence type="ECO:0000256" key="1">
    <source>
        <dbReference type="ARBA" id="ARBA00007664"/>
    </source>
</evidence>
<dbReference type="Pfam" id="PF00089">
    <property type="entry name" value="Trypsin"/>
    <property type="match status" value="1"/>
</dbReference>
<dbReference type="GO" id="GO:0004252">
    <property type="term" value="F:serine-type endopeptidase activity"/>
    <property type="evidence" value="ECO:0007669"/>
    <property type="project" value="InterPro"/>
</dbReference>
<dbReference type="InterPro" id="IPR050430">
    <property type="entry name" value="Peptidase_S1"/>
</dbReference>
<keyword evidence="7" id="KW-0732">Signal</keyword>
<evidence type="ECO:0000256" key="7">
    <source>
        <dbReference type="SAM" id="SignalP"/>
    </source>
</evidence>
<evidence type="ECO:0000259" key="9">
    <source>
        <dbReference type="PROSITE" id="PS50240"/>
    </source>
</evidence>
<dbReference type="PANTHER" id="PTHR24276">
    <property type="entry name" value="POLYSERASE-RELATED"/>
    <property type="match status" value="1"/>
</dbReference>
<feature type="domain" description="Peptidase S1" evidence="9">
    <location>
        <begin position="37"/>
        <end position="266"/>
    </location>
</feature>
<dbReference type="PROSITE" id="PS50206">
    <property type="entry name" value="RHODANESE_3"/>
    <property type="match status" value="1"/>
</dbReference>
<keyword evidence="11" id="KW-1185">Reference proteome</keyword>
<evidence type="ECO:0000256" key="3">
    <source>
        <dbReference type="ARBA" id="ARBA00022801"/>
    </source>
</evidence>
<dbReference type="PROSITE" id="PS00134">
    <property type="entry name" value="TRYPSIN_HIS"/>
    <property type="match status" value="1"/>
</dbReference>
<evidence type="ECO:0000259" key="8">
    <source>
        <dbReference type="PROSITE" id="PS50206"/>
    </source>
</evidence>
<dbReference type="PROSITE" id="PS00135">
    <property type="entry name" value="TRYPSIN_SER"/>
    <property type="match status" value="1"/>
</dbReference>
<dbReference type="InterPro" id="IPR001314">
    <property type="entry name" value="Peptidase_S1A"/>
</dbReference>
<dbReference type="OrthoDB" id="6485138at2759"/>
<dbReference type="InterPro" id="IPR001763">
    <property type="entry name" value="Rhodanese-like_dom"/>
</dbReference>
<feature type="signal peptide" evidence="7">
    <location>
        <begin position="1"/>
        <end position="20"/>
    </location>
</feature>
<keyword evidence="2 6" id="KW-0645">Protease</keyword>
<dbReference type="SMART" id="SM00020">
    <property type="entry name" value="Tryp_SPc"/>
    <property type="match status" value="1"/>
</dbReference>
<dbReference type="FunFam" id="2.40.10.10:FF:000036">
    <property type="entry name" value="Trypsin beta"/>
    <property type="match status" value="1"/>
</dbReference>
<feature type="chain" id="PRO_5036211494" evidence="7">
    <location>
        <begin position="21"/>
        <end position="266"/>
    </location>
</feature>
<dbReference type="InterPro" id="IPR033116">
    <property type="entry name" value="TRYPSIN_SER"/>
</dbReference>
<sequence length="266" mass="28301">MKCSLVLSVVLVLCLSAVQSAKLVKRSAGVGFTGGRIVGGRDATEGQAPWQASLLVNGWFGWSHNCGGTLTGKRSVVTAAHCTEGYTKDTLKIQYGGLDRTALTYDNPIVQINEHDQWNKPSQFDYDYAVINLERDIEVGGNVGTLELAQTEPKTGDKADLTGWGATSYGGALPVPLQYVQFEILSQAECNTQYAGQIEVTPRMICTRNPTASVCGGDSGGPLVSGGKLVGIVSWGRSGCPADTQTSPNAYANVANLVDWLQQRIV</sequence>
<dbReference type="AlphaFoldDB" id="A0A7R9MEB0"/>
<dbReference type="SUPFAM" id="SSF50494">
    <property type="entry name" value="Trypsin-like serine proteases"/>
    <property type="match status" value="1"/>
</dbReference>
<evidence type="ECO:0000256" key="4">
    <source>
        <dbReference type="ARBA" id="ARBA00022825"/>
    </source>
</evidence>
<dbReference type="EMBL" id="OC927756">
    <property type="protein sequence ID" value="CAD7657401.1"/>
    <property type="molecule type" value="Genomic_DNA"/>
</dbReference>
<evidence type="ECO:0000256" key="5">
    <source>
        <dbReference type="ARBA" id="ARBA00023157"/>
    </source>
</evidence>
<dbReference type="InterPro" id="IPR018114">
    <property type="entry name" value="TRYPSIN_HIS"/>
</dbReference>
<name>A0A7R9MEB0_9ACAR</name>
<dbReference type="PANTHER" id="PTHR24276:SF91">
    <property type="entry name" value="AT26814P-RELATED"/>
    <property type="match status" value="1"/>
</dbReference>